<evidence type="ECO:0000256" key="10">
    <source>
        <dbReference type="ARBA" id="ARBA00023143"/>
    </source>
</evidence>
<organism evidence="17 18">
    <name type="scientific">Vibrio crassostreae</name>
    <dbReference type="NCBI Taxonomy" id="246167"/>
    <lineage>
        <taxon>Bacteria</taxon>
        <taxon>Pseudomonadati</taxon>
        <taxon>Pseudomonadota</taxon>
        <taxon>Gammaproteobacteria</taxon>
        <taxon>Vibrionales</taxon>
        <taxon>Vibrionaceae</taxon>
        <taxon>Vibrio</taxon>
    </lineage>
</organism>
<dbReference type="Pfam" id="PF01514">
    <property type="entry name" value="YscJ_FliF"/>
    <property type="match status" value="1"/>
</dbReference>
<name>A0A822MR00_9VIBR</name>
<evidence type="ECO:0000259" key="16">
    <source>
        <dbReference type="Pfam" id="PF08345"/>
    </source>
</evidence>
<comment type="function">
    <text evidence="1 12">The M ring may be actively involved in energy transduction.</text>
</comment>
<dbReference type="InterPro" id="IPR045851">
    <property type="entry name" value="AMP-bd_C_sf"/>
</dbReference>
<dbReference type="NCBIfam" id="TIGR00206">
    <property type="entry name" value="fliF"/>
    <property type="match status" value="1"/>
</dbReference>
<keyword evidence="7 14" id="KW-0812">Transmembrane</keyword>
<dbReference type="InterPro" id="IPR000067">
    <property type="entry name" value="FlgMring_FliF"/>
</dbReference>
<dbReference type="GO" id="GO:0071973">
    <property type="term" value="P:bacterial-type flagellum-dependent cell motility"/>
    <property type="evidence" value="ECO:0007669"/>
    <property type="project" value="InterPro"/>
</dbReference>
<accession>A0A822MR00</accession>
<evidence type="ECO:0000256" key="4">
    <source>
        <dbReference type="ARBA" id="ARBA00007971"/>
    </source>
</evidence>
<dbReference type="InterPro" id="IPR006182">
    <property type="entry name" value="FliF_N_dom"/>
</dbReference>
<feature type="transmembrane region" description="Helical" evidence="14">
    <location>
        <begin position="474"/>
        <end position="492"/>
    </location>
</feature>
<evidence type="ECO:0000256" key="11">
    <source>
        <dbReference type="ARBA" id="ARBA00025936"/>
    </source>
</evidence>
<dbReference type="PANTHER" id="PTHR30046">
    <property type="entry name" value="FLAGELLAR M-RING PROTEIN"/>
    <property type="match status" value="1"/>
</dbReference>
<dbReference type="InterPro" id="IPR013556">
    <property type="entry name" value="Flag_M-ring_C"/>
</dbReference>
<comment type="subcellular location">
    <subcellularLocation>
        <location evidence="2 12">Bacterial flagellum basal body</location>
    </subcellularLocation>
    <subcellularLocation>
        <location evidence="3">Cell membrane</location>
        <topology evidence="3">Multi-pass membrane protein</topology>
    </subcellularLocation>
</comment>
<dbReference type="GO" id="GO:0003774">
    <property type="term" value="F:cytoskeletal motor activity"/>
    <property type="evidence" value="ECO:0007669"/>
    <property type="project" value="InterPro"/>
</dbReference>
<evidence type="ECO:0000313" key="17">
    <source>
        <dbReference type="EMBL" id="CDS94141.1"/>
    </source>
</evidence>
<evidence type="ECO:0000259" key="15">
    <source>
        <dbReference type="Pfam" id="PF01514"/>
    </source>
</evidence>
<evidence type="ECO:0000256" key="6">
    <source>
        <dbReference type="ARBA" id="ARBA00022475"/>
    </source>
</evidence>
<keyword evidence="6" id="KW-1003">Cell membrane</keyword>
<dbReference type="RefSeq" id="WP_055318294.1">
    <property type="nucleotide sequence ID" value="NZ_CAWQCV010000049.1"/>
</dbReference>
<dbReference type="EMBL" id="CCJV01000013">
    <property type="protein sequence ID" value="CDS94141.1"/>
    <property type="molecule type" value="Genomic_DNA"/>
</dbReference>
<evidence type="ECO:0000256" key="9">
    <source>
        <dbReference type="ARBA" id="ARBA00023136"/>
    </source>
</evidence>
<evidence type="ECO:0000256" key="13">
    <source>
        <dbReference type="SAM" id="MobiDB-lite"/>
    </source>
</evidence>
<keyword evidence="17" id="KW-0966">Cell projection</keyword>
<keyword evidence="17" id="KW-0282">Flagellum</keyword>
<evidence type="ECO:0000256" key="7">
    <source>
        <dbReference type="ARBA" id="ARBA00022692"/>
    </source>
</evidence>
<dbReference type="GO" id="GO:0005886">
    <property type="term" value="C:plasma membrane"/>
    <property type="evidence" value="ECO:0007669"/>
    <property type="project" value="UniProtKB-SubCell"/>
</dbReference>
<evidence type="ECO:0000256" key="14">
    <source>
        <dbReference type="SAM" id="Phobius"/>
    </source>
</evidence>
<comment type="caution">
    <text evidence="17">The sequence shown here is derived from an EMBL/GenBank/DDBJ whole genome shotgun (WGS) entry which is preliminary data.</text>
</comment>
<keyword evidence="8 14" id="KW-1133">Transmembrane helix</keyword>
<keyword evidence="10 12" id="KW-0975">Bacterial flagellum</keyword>
<feature type="domain" description="Flagellar M-ring N-terminal" evidence="15">
    <location>
        <begin position="77"/>
        <end position="249"/>
    </location>
</feature>
<dbReference type="GO" id="GO:0009431">
    <property type="term" value="C:bacterial-type flagellum basal body, MS ring"/>
    <property type="evidence" value="ECO:0007669"/>
    <property type="project" value="InterPro"/>
</dbReference>
<comment type="subunit">
    <text evidence="11">The basal body constitutes a major portion of the flagellar organelle and consists of four rings (L,P,S, and M) mounted on a central rod. The M ring is integral to the inner membrane of the cell and may be connected to the flagellar rod via the S ring. The S (supramembrane ring) lies just distal to the M ring. The L and P rings lie in the outer membrane and the periplasmic space, respectively.</text>
</comment>
<protein>
    <recommendedName>
        <fullName evidence="5 12">Flagellar M-ring protein</fullName>
    </recommendedName>
</protein>
<evidence type="ECO:0000256" key="12">
    <source>
        <dbReference type="PIRNR" id="PIRNR004862"/>
    </source>
</evidence>
<dbReference type="PIRSF" id="PIRSF004862">
    <property type="entry name" value="FliF"/>
    <property type="match status" value="1"/>
</dbReference>
<dbReference type="PANTHER" id="PTHR30046:SF0">
    <property type="entry name" value="FLAGELLAR M-RING PROTEIN"/>
    <property type="match status" value="1"/>
</dbReference>
<reference evidence="18" key="1">
    <citation type="submission" date="2014-06" db="EMBL/GenBank/DDBJ databases">
        <authorList>
            <person name="Le Roux Frederique"/>
        </authorList>
    </citation>
    <scope>NUCLEOTIDE SEQUENCE [LARGE SCALE GENOMIC DNA]</scope>
    <source>
        <strain evidence="18">J5-5</strain>
    </source>
</reference>
<keyword evidence="9 14" id="KW-0472">Membrane</keyword>
<dbReference type="PRINTS" id="PR01009">
    <property type="entry name" value="FLGMRINGFLIF"/>
</dbReference>
<evidence type="ECO:0000256" key="3">
    <source>
        <dbReference type="ARBA" id="ARBA00004651"/>
    </source>
</evidence>
<sequence>MADNSQTTDLTVSDSNDHALIAGSELDGEGQNPDLGERSSSKFDMAVGDLDLLRQVVLVLSISICVALIVMLFFWVKEPEMRPLGAYETEELIPVLDYLDLQKIEYTLEGNTISVPASEYNSLKLNMVRAGLNQERNAGDDILMQDMGFGVSQRLEQERLKLSRERQLAKAIEQMKQVRKAQVLLALPKQSVFVRHNQEASASVFLTLKTGNNLKQQEVDSVVDMVASAVPGMKTSRITVTDQHGRLLSSGSQDPMSAARRKEHELERNQEQVLREKIDSILIPILGFGNYTAQVDIQLDFSAVEQTRKRFDPNTPATRSEYTLEDYNNGNTVAGIPGALSNQPPADASIPQDVAQMKDGAMTGQGSVHKEATRNFELDTTISHERKQSGTVNRQTVSVAIKDRQSLNPDTGEVVHTPIPASEINAIRQVLIGTVGFDESRGDLLNVLSMQFAPQVTDVVADVPIWEHPNFNDWVRWFASALVIIVVVLVLVRPAMKKLLNPAADNDDQMYGPDGMPIGVDGETSLIGGDIEGGELFEFGSSIDLPNLHKDEDVLKAVRALVANEPELAAQVVKNWMVDG</sequence>
<dbReference type="InterPro" id="IPR043427">
    <property type="entry name" value="YscJ/FliF"/>
</dbReference>
<dbReference type="AlphaFoldDB" id="A0A822MR00"/>
<evidence type="ECO:0000313" key="18">
    <source>
        <dbReference type="Proteomes" id="UP000049495"/>
    </source>
</evidence>
<feature type="domain" description="Flagellar M-ring C-terminal" evidence="16">
    <location>
        <begin position="282"/>
        <end position="452"/>
    </location>
</feature>
<feature type="transmembrane region" description="Helical" evidence="14">
    <location>
        <begin position="52"/>
        <end position="76"/>
    </location>
</feature>
<evidence type="ECO:0000256" key="8">
    <source>
        <dbReference type="ARBA" id="ARBA00022989"/>
    </source>
</evidence>
<comment type="similarity">
    <text evidence="4 12">Belongs to the FliF family.</text>
</comment>
<evidence type="ECO:0000256" key="2">
    <source>
        <dbReference type="ARBA" id="ARBA00004117"/>
    </source>
</evidence>
<feature type="region of interest" description="Disordered" evidence="13">
    <location>
        <begin position="242"/>
        <end position="262"/>
    </location>
</feature>
<keyword evidence="17" id="KW-0969">Cilium</keyword>
<dbReference type="Pfam" id="PF08345">
    <property type="entry name" value="YscJ_FliF_C"/>
    <property type="match status" value="1"/>
</dbReference>
<dbReference type="Gene3D" id="3.30.300.30">
    <property type="match status" value="1"/>
</dbReference>
<evidence type="ECO:0000256" key="5">
    <source>
        <dbReference type="ARBA" id="ARBA00017949"/>
    </source>
</evidence>
<dbReference type="Proteomes" id="UP000049495">
    <property type="component" value="Unassembled WGS sequence"/>
</dbReference>
<proteinExistence type="inferred from homology"/>
<gene>
    <name evidence="17" type="ORF">VCR5J5_110011</name>
</gene>
<evidence type="ECO:0000256" key="1">
    <source>
        <dbReference type="ARBA" id="ARBA00003820"/>
    </source>
</evidence>